<evidence type="ECO:0000313" key="1">
    <source>
        <dbReference type="EMBL" id="MCW5323359.1"/>
    </source>
</evidence>
<accession>A0ABT3KZL4</accession>
<comment type="caution">
    <text evidence="1">The sequence shown here is derived from an EMBL/GenBank/DDBJ whole genome shotgun (WGS) entry which is preliminary data.</text>
</comment>
<dbReference type="InterPro" id="IPR029055">
    <property type="entry name" value="Ntn_hydrolases_N"/>
</dbReference>
<dbReference type="Pfam" id="PF01112">
    <property type="entry name" value="Asparaginase_2"/>
    <property type="match status" value="1"/>
</dbReference>
<dbReference type="Proteomes" id="UP001208935">
    <property type="component" value="Unassembled WGS sequence"/>
</dbReference>
<reference evidence="2" key="1">
    <citation type="submission" date="2023-07" db="EMBL/GenBank/DDBJ databases">
        <title>Verminephrobacter genomes.</title>
        <authorList>
            <person name="Lund M.B."/>
        </authorList>
    </citation>
    <scope>NUCLEOTIDE SEQUENCE [LARGE SCALE GENOMIC DNA]</scope>
    <source>
        <strain evidence="2">AtM5-05</strain>
    </source>
</reference>
<dbReference type="Gene3D" id="3.60.20.30">
    <property type="entry name" value="(Glycosyl)asparaginase"/>
    <property type="match status" value="1"/>
</dbReference>
<organism evidence="1 2">
    <name type="scientific">Verminephrobacter aporrectodeae subsp. tuberculatae</name>
    <dbReference type="NCBI Taxonomy" id="1110392"/>
    <lineage>
        <taxon>Bacteria</taxon>
        <taxon>Pseudomonadati</taxon>
        <taxon>Pseudomonadota</taxon>
        <taxon>Betaproteobacteria</taxon>
        <taxon>Burkholderiales</taxon>
        <taxon>Comamonadaceae</taxon>
        <taxon>Verminephrobacter</taxon>
    </lineage>
</organism>
<name>A0ABT3KZL4_9BURK</name>
<sequence>MVAIHGGAGTISRTRMTQQGEQAHAQALRDILLATQDVLHAGGSALDAVTLAVRLLEDCELFNAGRGSVFTRDQTHEMDAAVMEGTGLRAGAVACVKRVRNPVLSARLVMERSEHVLLVGEGADAFAQVHGMAMVPASYFSTPERLRQLQRAKESGGAQLLLDHDGASLADGAQQTPAGAPLDGDTKHGTVGAVACDAQGHVAAATSTGGLTNKIPGRVGDTPLIGAGCYADDATCAVSCTGIGEAFMKAVAAYDVAALMAYGGLSLDHAATRVVQHRLGRFHGRGGLIAVNAHGEVVMPFNTEGMYRGHARVGAEPVVGIYA</sequence>
<dbReference type="RefSeq" id="WP_265258697.1">
    <property type="nucleotide sequence ID" value="NZ_QZCV01000002.1"/>
</dbReference>
<protein>
    <submittedName>
        <fullName evidence="1">Isoaspartyl peptidase/L-asparaginase</fullName>
    </submittedName>
</protein>
<proteinExistence type="predicted"/>
<keyword evidence="2" id="KW-1185">Reference proteome</keyword>
<gene>
    <name evidence="1" type="ORF">D5039_20095</name>
</gene>
<evidence type="ECO:0000313" key="2">
    <source>
        <dbReference type="Proteomes" id="UP001208935"/>
    </source>
</evidence>
<dbReference type="PANTHER" id="PTHR10188">
    <property type="entry name" value="L-ASPARAGINASE"/>
    <property type="match status" value="1"/>
</dbReference>
<dbReference type="CDD" id="cd04701">
    <property type="entry name" value="Asparaginase_2"/>
    <property type="match status" value="1"/>
</dbReference>
<dbReference type="InterPro" id="IPR000246">
    <property type="entry name" value="Peptidase_T2"/>
</dbReference>
<dbReference type="PANTHER" id="PTHR10188:SF6">
    <property type="entry name" value="N(4)-(BETA-N-ACETYLGLUCOSAMINYL)-L-ASPARAGINASE"/>
    <property type="match status" value="1"/>
</dbReference>
<dbReference type="EMBL" id="QZCW01000004">
    <property type="protein sequence ID" value="MCW5323359.1"/>
    <property type="molecule type" value="Genomic_DNA"/>
</dbReference>
<dbReference type="SUPFAM" id="SSF56235">
    <property type="entry name" value="N-terminal nucleophile aminohydrolases (Ntn hydrolases)"/>
    <property type="match status" value="1"/>
</dbReference>